<name>A0ABZ2HS64_9MICO</name>
<evidence type="ECO:0000313" key="1">
    <source>
        <dbReference type="EMBL" id="WWS85408.1"/>
    </source>
</evidence>
<accession>A0ABZ2HS64</accession>
<keyword evidence="2" id="KW-1185">Reference proteome</keyword>
<organism evidence="1 2">
    <name type="scientific">Microbacterium paraoxydans</name>
    <dbReference type="NCBI Taxonomy" id="199592"/>
    <lineage>
        <taxon>Bacteria</taxon>
        <taxon>Bacillati</taxon>
        <taxon>Actinomycetota</taxon>
        <taxon>Actinomycetes</taxon>
        <taxon>Micrococcales</taxon>
        <taxon>Microbacteriaceae</taxon>
        <taxon>Microbacterium</taxon>
    </lineage>
</organism>
<protein>
    <submittedName>
        <fullName evidence="1">Uncharacterized protein</fullName>
    </submittedName>
</protein>
<gene>
    <name evidence="1" type="ORF">V8Z62_04085</name>
</gene>
<dbReference type="EMBL" id="CP146240">
    <property type="protein sequence ID" value="WWS85408.1"/>
    <property type="molecule type" value="Genomic_DNA"/>
</dbReference>
<proteinExistence type="predicted"/>
<dbReference type="RefSeq" id="WP_338566823.1">
    <property type="nucleotide sequence ID" value="NZ_CP146240.1"/>
</dbReference>
<reference evidence="1 2" key="1">
    <citation type="submission" date="2024-02" db="EMBL/GenBank/DDBJ databases">
        <authorList>
            <person name="Alasadi S."/>
            <person name="Hussein S.A."/>
        </authorList>
    </citation>
    <scope>NUCLEOTIDE SEQUENCE [LARGE SCALE GENOMIC DNA]</scope>
    <source>
        <strain evidence="1 2">GJ_SRA_44_2022</strain>
    </source>
</reference>
<evidence type="ECO:0000313" key="2">
    <source>
        <dbReference type="Proteomes" id="UP001377573"/>
    </source>
</evidence>
<sequence>MTASTTSFGLDLGPIQQDWTIGELLAWLQDDARTHDPALREPLARIEAAVTGTPWPSSPSTVALIRSLAAASRSGGLARVRIAHFAPNPAEMEHSERFETSQVA</sequence>
<dbReference type="Proteomes" id="UP001377573">
    <property type="component" value="Chromosome"/>
</dbReference>